<dbReference type="EMBL" id="HG677946">
    <property type="protein sequence ID" value="CDJ45028.1"/>
    <property type="molecule type" value="Genomic_DNA"/>
</dbReference>
<evidence type="ECO:0000256" key="1">
    <source>
        <dbReference type="SAM" id="MobiDB-lite"/>
    </source>
</evidence>
<evidence type="ECO:0000313" key="2">
    <source>
        <dbReference type="EMBL" id="CDJ45028.1"/>
    </source>
</evidence>
<dbReference type="VEuPathDB" id="ToxoDB:ETH2_1061100"/>
<dbReference type="AlphaFoldDB" id="U6L750"/>
<protein>
    <submittedName>
        <fullName evidence="2">Uncharacterized protein</fullName>
    </submittedName>
</protein>
<dbReference type="Proteomes" id="UP000030747">
    <property type="component" value="Unassembled WGS sequence"/>
</dbReference>
<keyword evidence="3" id="KW-1185">Reference proteome</keyword>
<feature type="region of interest" description="Disordered" evidence="1">
    <location>
        <begin position="1"/>
        <end position="42"/>
    </location>
</feature>
<feature type="compositionally biased region" description="Polar residues" evidence="1">
    <location>
        <begin position="93"/>
        <end position="103"/>
    </location>
</feature>
<name>U6L750_EIMTE</name>
<dbReference type="RefSeq" id="XP_013235775.1">
    <property type="nucleotide sequence ID" value="XM_013380321.1"/>
</dbReference>
<feature type="region of interest" description="Disordered" evidence="1">
    <location>
        <begin position="93"/>
        <end position="119"/>
    </location>
</feature>
<proteinExistence type="predicted"/>
<dbReference type="GeneID" id="25254740"/>
<evidence type="ECO:0000313" key="3">
    <source>
        <dbReference type="Proteomes" id="UP000030747"/>
    </source>
</evidence>
<reference evidence="2" key="2">
    <citation type="submission" date="2013-10" db="EMBL/GenBank/DDBJ databases">
        <authorList>
            <person name="Aslett M."/>
        </authorList>
    </citation>
    <scope>NUCLEOTIDE SEQUENCE [LARGE SCALE GENOMIC DNA]</scope>
    <source>
        <strain evidence="2">Houghton</strain>
    </source>
</reference>
<feature type="compositionally biased region" description="Basic and acidic residues" evidence="1">
    <location>
        <begin position="29"/>
        <end position="42"/>
    </location>
</feature>
<reference evidence="2" key="1">
    <citation type="submission" date="2013-10" db="EMBL/GenBank/DDBJ databases">
        <title>Genomic analysis of the causative agents of coccidiosis in chickens.</title>
        <authorList>
            <person name="Reid A.J."/>
            <person name="Blake D."/>
            <person name="Billington K."/>
            <person name="Browne H."/>
            <person name="Dunn M."/>
            <person name="Hung S."/>
            <person name="Kawahara F."/>
            <person name="Miranda-Saavedra D."/>
            <person name="Mourier T."/>
            <person name="Nagra H."/>
            <person name="Otto T.D."/>
            <person name="Rawlings N."/>
            <person name="Sanchez A."/>
            <person name="Sanders M."/>
            <person name="Subramaniam C."/>
            <person name="Tay Y."/>
            <person name="Dear P."/>
            <person name="Doerig C."/>
            <person name="Gruber A."/>
            <person name="Parkinson J."/>
            <person name="Shirley M."/>
            <person name="Wan K.L."/>
            <person name="Berriman M."/>
            <person name="Tomley F."/>
            <person name="Pain A."/>
        </authorList>
    </citation>
    <scope>NUCLEOTIDE SEQUENCE [LARGE SCALE GENOMIC DNA]</scope>
    <source>
        <strain evidence="2">Houghton</strain>
    </source>
</reference>
<sequence length="155" mass="17227">MRVMGDRPYPVSETFVTSAGRRTHPPKRKASDDQPPTRHELASRRMEKLIAHARESCMFRKKAIDAAALQIALKERTAEQVGWEWKKLAYATDPSSTANSADISASIGGDQRTPESESLASYKFAVPDDRSSNLLTSADKAEQYFQQVDLQPDAS</sequence>
<accession>U6L750</accession>
<dbReference type="VEuPathDB" id="ToxoDB:ETH_00028235"/>
<dbReference type="OrthoDB" id="346486at2759"/>
<gene>
    <name evidence="2" type="ORF">ETH_00028235</name>
</gene>
<organism evidence="2 3">
    <name type="scientific">Eimeria tenella</name>
    <name type="common">Coccidian parasite</name>
    <dbReference type="NCBI Taxonomy" id="5802"/>
    <lineage>
        <taxon>Eukaryota</taxon>
        <taxon>Sar</taxon>
        <taxon>Alveolata</taxon>
        <taxon>Apicomplexa</taxon>
        <taxon>Conoidasida</taxon>
        <taxon>Coccidia</taxon>
        <taxon>Eucoccidiorida</taxon>
        <taxon>Eimeriorina</taxon>
        <taxon>Eimeriidae</taxon>
        <taxon>Eimeria</taxon>
    </lineage>
</organism>